<feature type="chain" id="PRO_5032961126" evidence="8">
    <location>
        <begin position="26"/>
        <end position="356"/>
    </location>
</feature>
<feature type="active site" description="Proton acceptor" evidence="5">
    <location>
        <position position="48"/>
    </location>
</feature>
<evidence type="ECO:0000256" key="3">
    <source>
        <dbReference type="ARBA" id="ARBA00022801"/>
    </source>
</evidence>
<evidence type="ECO:0000256" key="1">
    <source>
        <dbReference type="ARBA" id="ARBA00009865"/>
    </source>
</evidence>
<gene>
    <name evidence="9" type="ORF">HNQ61_001785</name>
</gene>
<dbReference type="SUPFAM" id="SSF75005">
    <property type="entry name" value="Arabinanase/levansucrase/invertase"/>
    <property type="match status" value="1"/>
</dbReference>
<organism evidence="9 10">
    <name type="scientific">Longimicrobium terrae</name>
    <dbReference type="NCBI Taxonomy" id="1639882"/>
    <lineage>
        <taxon>Bacteria</taxon>
        <taxon>Pseudomonadati</taxon>
        <taxon>Gemmatimonadota</taxon>
        <taxon>Longimicrobiia</taxon>
        <taxon>Longimicrobiales</taxon>
        <taxon>Longimicrobiaceae</taxon>
        <taxon>Longimicrobium</taxon>
    </lineage>
</organism>
<dbReference type="InterPro" id="IPR006710">
    <property type="entry name" value="Glyco_hydro_43"/>
</dbReference>
<accession>A0A841GW47</accession>
<dbReference type="RefSeq" id="WP_183685584.1">
    <property type="nucleotide sequence ID" value="NZ_JACHIA010000003.1"/>
</dbReference>
<feature type="signal peptide" evidence="8">
    <location>
        <begin position="1"/>
        <end position="25"/>
    </location>
</feature>
<evidence type="ECO:0000313" key="10">
    <source>
        <dbReference type="Proteomes" id="UP000582837"/>
    </source>
</evidence>
<dbReference type="Pfam" id="PF04616">
    <property type="entry name" value="Glyco_hydro_43"/>
    <property type="match status" value="1"/>
</dbReference>
<dbReference type="PANTHER" id="PTHR43817">
    <property type="entry name" value="GLYCOSYL HYDROLASE"/>
    <property type="match status" value="1"/>
</dbReference>
<reference evidence="9 10" key="1">
    <citation type="submission" date="2020-08" db="EMBL/GenBank/DDBJ databases">
        <title>Genomic Encyclopedia of Type Strains, Phase IV (KMG-IV): sequencing the most valuable type-strain genomes for metagenomic binning, comparative biology and taxonomic classification.</title>
        <authorList>
            <person name="Goeker M."/>
        </authorList>
    </citation>
    <scope>NUCLEOTIDE SEQUENCE [LARGE SCALE GENOMIC DNA]</scope>
    <source>
        <strain evidence="9 10">DSM 29007</strain>
    </source>
</reference>
<dbReference type="Proteomes" id="UP000582837">
    <property type="component" value="Unassembled WGS sequence"/>
</dbReference>
<dbReference type="AlphaFoldDB" id="A0A841GW47"/>
<evidence type="ECO:0000313" key="9">
    <source>
        <dbReference type="EMBL" id="MBB6070168.1"/>
    </source>
</evidence>
<protein>
    <submittedName>
        <fullName evidence="9">GH43 family beta-xylosidase</fullName>
    </submittedName>
</protein>
<dbReference type="InterPro" id="IPR023296">
    <property type="entry name" value="Glyco_hydro_beta-prop_sf"/>
</dbReference>
<proteinExistence type="inferred from homology"/>
<evidence type="ECO:0000256" key="8">
    <source>
        <dbReference type="SAM" id="SignalP"/>
    </source>
</evidence>
<keyword evidence="3 7" id="KW-0378">Hydrolase</keyword>
<dbReference type="GO" id="GO:0005975">
    <property type="term" value="P:carbohydrate metabolic process"/>
    <property type="evidence" value="ECO:0007669"/>
    <property type="project" value="InterPro"/>
</dbReference>
<evidence type="ECO:0000256" key="2">
    <source>
        <dbReference type="ARBA" id="ARBA00022729"/>
    </source>
</evidence>
<keyword evidence="2 8" id="KW-0732">Signal</keyword>
<dbReference type="Gene3D" id="2.115.10.20">
    <property type="entry name" value="Glycosyl hydrolase domain, family 43"/>
    <property type="match status" value="1"/>
</dbReference>
<evidence type="ECO:0000256" key="6">
    <source>
        <dbReference type="PIRSR" id="PIRSR606710-2"/>
    </source>
</evidence>
<dbReference type="CDD" id="cd18820">
    <property type="entry name" value="GH43_LbAraf43-like"/>
    <property type="match status" value="1"/>
</dbReference>
<feature type="site" description="Important for catalytic activity, responsible for pKa modulation of the active site Glu and correct orientation of both the proton donor and substrate" evidence="6">
    <location>
        <position position="166"/>
    </location>
</feature>
<keyword evidence="10" id="KW-1185">Reference proteome</keyword>
<feature type="active site" description="Proton donor" evidence="5">
    <location>
        <position position="231"/>
    </location>
</feature>
<dbReference type="PANTHER" id="PTHR43817:SF1">
    <property type="entry name" value="HYDROLASE, FAMILY 43, PUTATIVE (AFU_ORTHOLOGUE AFUA_3G01660)-RELATED"/>
    <property type="match status" value="1"/>
</dbReference>
<evidence type="ECO:0000256" key="4">
    <source>
        <dbReference type="ARBA" id="ARBA00023295"/>
    </source>
</evidence>
<keyword evidence="4 7" id="KW-0326">Glycosidase</keyword>
<name>A0A841GW47_9BACT</name>
<dbReference type="GO" id="GO:0004553">
    <property type="term" value="F:hydrolase activity, hydrolyzing O-glycosyl compounds"/>
    <property type="evidence" value="ECO:0007669"/>
    <property type="project" value="InterPro"/>
</dbReference>
<sequence length="356" mass="38429">MILRAFPRASAVALAALLAACSGNGGGSTEPPPVARCTFANPVAGGADPWVVRWNGAYYMVQSRDNGIYVSRSTRLTEVAGPGTRVWAAPDTGWNRTNIWAPELHRVDGRWYIYYAGGRAGPPFTHQRAGVLESAGDDPQGAYTDRGMLYTGDDLAGGGENKWAIDLTVGRVNGQLMAVWSGWENNATTDKTAQHLYAAPMSNPYTISGNRTRLSSPVEPWERGTELDLQEGPEFLQRGGQTFVIYSTKESWLENYRLGQLRLTGANPLQASSWTKSGPVFLPVGGVPGVGHASFTVSPDSSESWIVYHAKTSTTPGWDRVIRMQKFGWNADGSPDFGIPAESGRQIAMPSGQCAN</sequence>
<dbReference type="EMBL" id="JACHIA010000003">
    <property type="protein sequence ID" value="MBB6070168.1"/>
    <property type="molecule type" value="Genomic_DNA"/>
</dbReference>
<evidence type="ECO:0000256" key="5">
    <source>
        <dbReference type="PIRSR" id="PIRSR606710-1"/>
    </source>
</evidence>
<evidence type="ECO:0000256" key="7">
    <source>
        <dbReference type="RuleBase" id="RU361187"/>
    </source>
</evidence>
<dbReference type="PROSITE" id="PS51257">
    <property type="entry name" value="PROKAR_LIPOPROTEIN"/>
    <property type="match status" value="1"/>
</dbReference>
<comment type="caution">
    <text evidence="9">The sequence shown here is derived from an EMBL/GenBank/DDBJ whole genome shotgun (WGS) entry which is preliminary data.</text>
</comment>
<comment type="similarity">
    <text evidence="1 7">Belongs to the glycosyl hydrolase 43 family.</text>
</comment>